<feature type="repeat" description="ANK" evidence="3">
    <location>
        <begin position="477"/>
        <end position="509"/>
    </location>
</feature>
<keyword evidence="6" id="KW-1185">Reference proteome</keyword>
<dbReference type="AlphaFoldDB" id="A0A1M6UUI6"/>
<dbReference type="RefSeq" id="WP_143173509.1">
    <property type="nucleotide sequence ID" value="NZ_FQZK01000030.1"/>
</dbReference>
<dbReference type="PROSITE" id="PS50088">
    <property type="entry name" value="ANK_REPEAT"/>
    <property type="match status" value="1"/>
</dbReference>
<protein>
    <submittedName>
        <fullName evidence="5">Uncharacterized protein</fullName>
    </submittedName>
</protein>
<name>A0A1M6UUI6_9ACTN</name>
<gene>
    <name evidence="5" type="ORF">SAMN05421803_1304</name>
</gene>
<evidence type="ECO:0000256" key="1">
    <source>
        <dbReference type="ARBA" id="ARBA00022737"/>
    </source>
</evidence>
<dbReference type="SUPFAM" id="SSF48403">
    <property type="entry name" value="Ankyrin repeat"/>
    <property type="match status" value="1"/>
</dbReference>
<dbReference type="Gene3D" id="1.25.40.20">
    <property type="entry name" value="Ankyrin repeat-containing domain"/>
    <property type="match status" value="1"/>
</dbReference>
<dbReference type="SMART" id="SM00248">
    <property type="entry name" value="ANK"/>
    <property type="match status" value="2"/>
</dbReference>
<dbReference type="STRING" id="758803.SAMN05421803_1304"/>
<dbReference type="GO" id="GO:0004842">
    <property type="term" value="F:ubiquitin-protein transferase activity"/>
    <property type="evidence" value="ECO:0007669"/>
    <property type="project" value="TreeGrafter"/>
</dbReference>
<dbReference type="EMBL" id="FQZK01000030">
    <property type="protein sequence ID" value="SHK72834.1"/>
    <property type="molecule type" value="Genomic_DNA"/>
</dbReference>
<dbReference type="InterPro" id="IPR002110">
    <property type="entry name" value="Ankyrin_rpt"/>
</dbReference>
<feature type="compositionally biased region" description="Basic and acidic residues" evidence="4">
    <location>
        <begin position="544"/>
        <end position="559"/>
    </location>
</feature>
<sequence>MRRSHRPRSESHRPMRAAGLRNGRRYGIAPAMVEAATERRLAGDWRGACAAAGVDAEIDTAALRAEHGTEFTDRLLDDLHHLAPDLARLHLPRFWNGSGTLVPAQPVLLSRPGGPQGPWLTLRTRGWKVHGDQRLVLKVDDPPVRDFLRRSNRVPYAGHWTGAAHLWTTSRHLWDSRRVGEMRERWGGGADRAPFLDPDGTPRTPDRLPSGDPGPGDPAARTEWIDTLHQTGRVVEALAAAGIGLDPAPIDLDWGAAADPVAIAAGLPLSPARLVGEARLLSGAGFGGRFRIPYSIHEMVVLDVEKDVPDLDVEEYRPWESEELPVLPEVCWARPPDIDVLRDGMTPDELHPLVRAALAPARRPAGGPVTGTAVSPHPAPARVRCRGAWHTVTVDGRGMAVPHGEDEKVREASLRVLGGEPGGCFAALRAWETGHGRLPRPLRAHRDELFERVRHGDTGAVLRYLDAGGDPRIRDRHGRTLLHHAGVLDHAALLPRLLGAGADVNAPDAAGHTPLYFAVVGSGTVELARALLEAGARTTGIGGDHGDELSDAVDQRSIEDSEEDGVIEQDWASLLEEA</sequence>
<dbReference type="InterPro" id="IPR036770">
    <property type="entry name" value="Ankyrin_rpt-contain_sf"/>
</dbReference>
<dbReference type="Proteomes" id="UP000184452">
    <property type="component" value="Unassembled WGS sequence"/>
</dbReference>
<evidence type="ECO:0000256" key="3">
    <source>
        <dbReference type="PROSITE-ProRule" id="PRU00023"/>
    </source>
</evidence>
<keyword evidence="1" id="KW-0677">Repeat</keyword>
<dbReference type="OrthoDB" id="3276909at2"/>
<reference evidence="5 6" key="1">
    <citation type="submission" date="2016-11" db="EMBL/GenBank/DDBJ databases">
        <authorList>
            <person name="Jaros S."/>
            <person name="Januszkiewicz K."/>
            <person name="Wedrychowicz H."/>
        </authorList>
    </citation>
    <scope>NUCLEOTIDE SEQUENCE [LARGE SCALE GENOMIC DNA]</scope>
    <source>
        <strain evidence="5 6">CGMCC 4.5723</strain>
    </source>
</reference>
<dbReference type="PROSITE" id="PS50297">
    <property type="entry name" value="ANK_REP_REGION"/>
    <property type="match status" value="1"/>
</dbReference>
<organism evidence="5 6">
    <name type="scientific">Nocardiopsis flavescens</name>
    <dbReference type="NCBI Taxonomy" id="758803"/>
    <lineage>
        <taxon>Bacteria</taxon>
        <taxon>Bacillati</taxon>
        <taxon>Actinomycetota</taxon>
        <taxon>Actinomycetes</taxon>
        <taxon>Streptosporangiales</taxon>
        <taxon>Nocardiopsidaceae</taxon>
        <taxon>Nocardiopsis</taxon>
    </lineage>
</organism>
<evidence type="ECO:0000313" key="5">
    <source>
        <dbReference type="EMBL" id="SHK72834.1"/>
    </source>
</evidence>
<feature type="region of interest" description="Disordered" evidence="4">
    <location>
        <begin position="185"/>
        <end position="220"/>
    </location>
</feature>
<dbReference type="GO" id="GO:0085020">
    <property type="term" value="P:protein K6-linked ubiquitination"/>
    <property type="evidence" value="ECO:0007669"/>
    <property type="project" value="TreeGrafter"/>
</dbReference>
<proteinExistence type="predicted"/>
<dbReference type="Pfam" id="PF12796">
    <property type="entry name" value="Ank_2"/>
    <property type="match status" value="1"/>
</dbReference>
<dbReference type="PANTHER" id="PTHR24171:SF8">
    <property type="entry name" value="BRCA1-ASSOCIATED RING DOMAIN PROTEIN 1"/>
    <property type="match status" value="1"/>
</dbReference>
<dbReference type="PANTHER" id="PTHR24171">
    <property type="entry name" value="ANKYRIN REPEAT DOMAIN-CONTAINING PROTEIN 39-RELATED"/>
    <property type="match status" value="1"/>
</dbReference>
<evidence type="ECO:0000313" key="6">
    <source>
        <dbReference type="Proteomes" id="UP000184452"/>
    </source>
</evidence>
<keyword evidence="2 3" id="KW-0040">ANK repeat</keyword>
<feature type="region of interest" description="Disordered" evidence="4">
    <location>
        <begin position="539"/>
        <end position="566"/>
    </location>
</feature>
<accession>A0A1M6UUI6</accession>
<evidence type="ECO:0000256" key="4">
    <source>
        <dbReference type="SAM" id="MobiDB-lite"/>
    </source>
</evidence>
<evidence type="ECO:0000256" key="2">
    <source>
        <dbReference type="ARBA" id="ARBA00023043"/>
    </source>
</evidence>